<dbReference type="Proteomes" id="UP000193553">
    <property type="component" value="Unassembled WGS sequence"/>
</dbReference>
<proteinExistence type="predicted"/>
<reference evidence="1 2" key="1">
    <citation type="submission" date="2017-03" db="EMBL/GenBank/DDBJ databases">
        <title>Whole genome sequences of fourteen strains of Bradyrhizobium canariense and one strain of Bradyrhizobium japonicum isolated from Lupinus (Papilionoideae: Genisteae) species in Algeria.</title>
        <authorList>
            <person name="Crovadore J."/>
            <person name="Chekireb D."/>
            <person name="Brachmann A."/>
            <person name="Chablais R."/>
            <person name="Cochard B."/>
            <person name="Lefort F."/>
        </authorList>
    </citation>
    <scope>NUCLEOTIDE SEQUENCE [LARGE SCALE GENOMIC DNA]</scope>
    <source>
        <strain evidence="1 2">UBMA195</strain>
    </source>
</reference>
<gene>
    <name evidence="1" type="ORF">BSZ18_30770</name>
</gene>
<dbReference type="AlphaFoldDB" id="A0A1X3GYV8"/>
<evidence type="ECO:0000313" key="2">
    <source>
        <dbReference type="Proteomes" id="UP000193553"/>
    </source>
</evidence>
<name>A0A1X3GYV8_9BRAD</name>
<evidence type="ECO:0000313" key="1">
    <source>
        <dbReference type="EMBL" id="OSJ03697.1"/>
    </source>
</evidence>
<accession>A0A1X3GYV8</accession>
<protein>
    <submittedName>
        <fullName evidence="1">Uncharacterized protein</fullName>
    </submittedName>
</protein>
<dbReference type="EMBL" id="NAFI01000186">
    <property type="protein sequence ID" value="OSJ03697.1"/>
    <property type="molecule type" value="Genomic_DNA"/>
</dbReference>
<dbReference type="RefSeq" id="WP_085359277.1">
    <property type="nucleotide sequence ID" value="NZ_NAFD01000193.1"/>
</dbReference>
<dbReference type="OrthoDB" id="8255191at2"/>
<sequence length="71" mass="7597">MMRLTIAAIAVVALLAAGVMMTRWPSTSVELASGTAAMPSLQELHVTAEVHKLPVQEIDDQALVYTAQGKY</sequence>
<comment type="caution">
    <text evidence="1">The sequence shown here is derived from an EMBL/GenBank/DDBJ whole genome shotgun (WGS) entry which is preliminary data.</text>
</comment>
<organism evidence="1 2">
    <name type="scientific">Bradyrhizobium canariense</name>
    <dbReference type="NCBI Taxonomy" id="255045"/>
    <lineage>
        <taxon>Bacteria</taxon>
        <taxon>Pseudomonadati</taxon>
        <taxon>Pseudomonadota</taxon>
        <taxon>Alphaproteobacteria</taxon>
        <taxon>Hyphomicrobiales</taxon>
        <taxon>Nitrobacteraceae</taxon>
        <taxon>Bradyrhizobium</taxon>
    </lineage>
</organism>